<dbReference type="GO" id="GO:0006508">
    <property type="term" value="P:proteolysis"/>
    <property type="evidence" value="ECO:0007669"/>
    <property type="project" value="UniProtKB-KW"/>
</dbReference>
<feature type="domain" description="Peptidase S1" evidence="6">
    <location>
        <begin position="35"/>
        <end position="84"/>
    </location>
</feature>
<keyword evidence="3" id="KW-0720">Serine protease</keyword>
<evidence type="ECO:0000256" key="5">
    <source>
        <dbReference type="SAM" id="SignalP"/>
    </source>
</evidence>
<evidence type="ECO:0000256" key="1">
    <source>
        <dbReference type="ARBA" id="ARBA00022670"/>
    </source>
</evidence>
<reference evidence="7" key="2">
    <citation type="submission" date="2014-07" db="EMBL/GenBank/DDBJ databases">
        <authorList>
            <person name="Hull J."/>
        </authorList>
    </citation>
    <scope>NUCLEOTIDE SEQUENCE</scope>
</reference>
<dbReference type="EMBL" id="GBHO01028724">
    <property type="protein sequence ID" value="JAG14880.1"/>
    <property type="molecule type" value="Transcribed_RNA"/>
</dbReference>
<protein>
    <submittedName>
        <fullName evidence="7">Hypodermin-B</fullName>
    </submittedName>
</protein>
<evidence type="ECO:0000256" key="4">
    <source>
        <dbReference type="ARBA" id="ARBA00023157"/>
    </source>
</evidence>
<proteinExistence type="predicted"/>
<keyword evidence="1" id="KW-0645">Protease</keyword>
<evidence type="ECO:0000256" key="3">
    <source>
        <dbReference type="ARBA" id="ARBA00022825"/>
    </source>
</evidence>
<dbReference type="Pfam" id="PF00089">
    <property type="entry name" value="Trypsin"/>
    <property type="match status" value="1"/>
</dbReference>
<dbReference type="SUPFAM" id="SSF50494">
    <property type="entry name" value="Trypsin-like serine proteases"/>
    <property type="match status" value="1"/>
</dbReference>
<dbReference type="InterPro" id="IPR009003">
    <property type="entry name" value="Peptidase_S1_PA"/>
</dbReference>
<dbReference type="InterPro" id="IPR001254">
    <property type="entry name" value="Trypsin_dom"/>
</dbReference>
<evidence type="ECO:0000259" key="6">
    <source>
        <dbReference type="Pfam" id="PF00089"/>
    </source>
</evidence>
<dbReference type="PANTHER" id="PTHR24276:SF98">
    <property type="entry name" value="FI18310P1-RELATED"/>
    <property type="match status" value="1"/>
</dbReference>
<dbReference type="AlphaFoldDB" id="A0A0A9XCR0"/>
<sequence length="140" mass="15560">MSQSDVESRLIVSLFCVLSQIITLPLARSDNDDLIIGGKYAYIEDFPYMVAIFRGGRHLCGGTLLSTIYVLTACHCVVKPKEAHTGDPDVPLKNYKEISLLAGTVNEKSKIYRFRANARKIIEAPRLASRPPRVGFMTSE</sequence>
<dbReference type="InterPro" id="IPR050430">
    <property type="entry name" value="Peptidase_S1"/>
</dbReference>
<dbReference type="Gene3D" id="2.40.10.10">
    <property type="entry name" value="Trypsin-like serine proteases"/>
    <property type="match status" value="2"/>
</dbReference>
<feature type="signal peptide" evidence="5">
    <location>
        <begin position="1"/>
        <end position="29"/>
    </location>
</feature>
<reference evidence="7" key="1">
    <citation type="journal article" date="2014" name="PLoS ONE">
        <title>Transcriptome-Based Identification of ABC Transporters in the Western Tarnished Plant Bug Lygus hesperus.</title>
        <authorList>
            <person name="Hull J.J."/>
            <person name="Chaney K."/>
            <person name="Geib S.M."/>
            <person name="Fabrick J.A."/>
            <person name="Brent C.S."/>
            <person name="Walsh D."/>
            <person name="Lavine L.C."/>
        </authorList>
    </citation>
    <scope>NUCLEOTIDE SEQUENCE</scope>
</reference>
<evidence type="ECO:0000256" key="2">
    <source>
        <dbReference type="ARBA" id="ARBA00022801"/>
    </source>
</evidence>
<dbReference type="InterPro" id="IPR043504">
    <property type="entry name" value="Peptidase_S1_PA_chymotrypsin"/>
</dbReference>
<dbReference type="PANTHER" id="PTHR24276">
    <property type="entry name" value="POLYSERASE-RELATED"/>
    <property type="match status" value="1"/>
</dbReference>
<keyword evidence="4" id="KW-1015">Disulfide bond</keyword>
<name>A0A0A9XCR0_LYGHE</name>
<accession>A0A0A9XCR0</accession>
<keyword evidence="5" id="KW-0732">Signal</keyword>
<organism evidence="7">
    <name type="scientific">Lygus hesperus</name>
    <name type="common">Western plant bug</name>
    <dbReference type="NCBI Taxonomy" id="30085"/>
    <lineage>
        <taxon>Eukaryota</taxon>
        <taxon>Metazoa</taxon>
        <taxon>Ecdysozoa</taxon>
        <taxon>Arthropoda</taxon>
        <taxon>Hexapoda</taxon>
        <taxon>Insecta</taxon>
        <taxon>Pterygota</taxon>
        <taxon>Neoptera</taxon>
        <taxon>Paraneoptera</taxon>
        <taxon>Hemiptera</taxon>
        <taxon>Heteroptera</taxon>
        <taxon>Panheteroptera</taxon>
        <taxon>Cimicomorpha</taxon>
        <taxon>Miridae</taxon>
        <taxon>Mirini</taxon>
        <taxon>Lygus</taxon>
    </lineage>
</organism>
<dbReference type="GO" id="GO:0004252">
    <property type="term" value="F:serine-type endopeptidase activity"/>
    <property type="evidence" value="ECO:0007669"/>
    <property type="project" value="InterPro"/>
</dbReference>
<keyword evidence="2" id="KW-0378">Hydrolase</keyword>
<evidence type="ECO:0000313" key="7">
    <source>
        <dbReference type="EMBL" id="JAG14880.1"/>
    </source>
</evidence>
<feature type="chain" id="PRO_5002071480" evidence="5">
    <location>
        <begin position="30"/>
        <end position="140"/>
    </location>
</feature>
<gene>
    <name evidence="7" type="primary">HYPB</name>
    <name evidence="7" type="ORF">CM83_7985</name>
</gene>